<reference evidence="2 3" key="1">
    <citation type="submission" date="2024-09" db="EMBL/GenBank/DDBJ databases">
        <authorList>
            <person name="Sun Q."/>
            <person name="Mori K."/>
        </authorList>
    </citation>
    <scope>NUCLEOTIDE SEQUENCE [LARGE SCALE GENOMIC DNA]</scope>
    <source>
        <strain evidence="2 3">TBRC 0563</strain>
    </source>
</reference>
<dbReference type="RefSeq" id="WP_378200754.1">
    <property type="nucleotide sequence ID" value="NZ_JBHLZP010000084.1"/>
</dbReference>
<feature type="compositionally biased region" description="Basic and acidic residues" evidence="1">
    <location>
        <begin position="1"/>
        <end position="10"/>
    </location>
</feature>
<protein>
    <submittedName>
        <fullName evidence="2">Uncharacterized protein</fullName>
    </submittedName>
</protein>
<sequence>MIRSSARDRPPSTTTSADLPGRTGPALPASVAVENVAVENAGVENAGVENAGVET</sequence>
<dbReference type="Proteomes" id="UP001589627">
    <property type="component" value="Unassembled WGS sequence"/>
</dbReference>
<evidence type="ECO:0000313" key="2">
    <source>
        <dbReference type="EMBL" id="MFB9833328.1"/>
    </source>
</evidence>
<evidence type="ECO:0000313" key="3">
    <source>
        <dbReference type="Proteomes" id="UP001589627"/>
    </source>
</evidence>
<organism evidence="2 3">
    <name type="scientific">Actinoallomurus acaciae</name>
    <dbReference type="NCBI Taxonomy" id="502577"/>
    <lineage>
        <taxon>Bacteria</taxon>
        <taxon>Bacillati</taxon>
        <taxon>Actinomycetota</taxon>
        <taxon>Actinomycetes</taxon>
        <taxon>Streptosporangiales</taxon>
        <taxon>Thermomonosporaceae</taxon>
        <taxon>Actinoallomurus</taxon>
    </lineage>
</organism>
<proteinExistence type="predicted"/>
<name>A0ABV5YFA5_9ACTN</name>
<keyword evidence="3" id="KW-1185">Reference proteome</keyword>
<feature type="region of interest" description="Disordered" evidence="1">
    <location>
        <begin position="1"/>
        <end position="28"/>
    </location>
</feature>
<evidence type="ECO:0000256" key="1">
    <source>
        <dbReference type="SAM" id="MobiDB-lite"/>
    </source>
</evidence>
<gene>
    <name evidence="2" type="ORF">ACFFNX_14130</name>
</gene>
<accession>A0ABV5YFA5</accession>
<dbReference type="EMBL" id="JBHLZP010000084">
    <property type="protein sequence ID" value="MFB9833328.1"/>
    <property type="molecule type" value="Genomic_DNA"/>
</dbReference>
<comment type="caution">
    <text evidence="2">The sequence shown here is derived from an EMBL/GenBank/DDBJ whole genome shotgun (WGS) entry which is preliminary data.</text>
</comment>